<dbReference type="AlphaFoldDB" id="R7UZE6"/>
<sequence length="130" mass="14968">MLLSCIGPESLERYNNLEFSADEDKKKFDVVVQKLDTLFKGKKRSVFARYKFWALKRTETTFDEYLSHLQTAAQQCEFAEKDLMIRDKIIFSLTSQPLKEKLLREGNATLAATIDACRASELAQTVNYDS</sequence>
<accession>R7UZE6</accession>
<gene>
    <name evidence="1" type="ORF">CAPTEDRAFT_216757</name>
</gene>
<dbReference type="OrthoDB" id="5984808at2759"/>
<dbReference type="EMBL" id="KB296270">
    <property type="protein sequence ID" value="ELU11953.1"/>
    <property type="molecule type" value="Genomic_DNA"/>
</dbReference>
<name>R7UZE6_CAPTE</name>
<proteinExistence type="predicted"/>
<dbReference type="EMBL" id="AMQN01005543">
    <property type="status" value="NOT_ANNOTATED_CDS"/>
    <property type="molecule type" value="Genomic_DNA"/>
</dbReference>
<dbReference type="PANTHER" id="PTHR33198:SF20">
    <property type="entry name" value="RETROTRANSPOSON GAG DOMAIN-CONTAINING PROTEIN"/>
    <property type="match status" value="1"/>
</dbReference>
<evidence type="ECO:0008006" key="4">
    <source>
        <dbReference type="Google" id="ProtNLM"/>
    </source>
</evidence>
<organism evidence="1">
    <name type="scientific">Capitella teleta</name>
    <name type="common">Polychaete worm</name>
    <dbReference type="NCBI Taxonomy" id="283909"/>
    <lineage>
        <taxon>Eukaryota</taxon>
        <taxon>Metazoa</taxon>
        <taxon>Spiralia</taxon>
        <taxon>Lophotrochozoa</taxon>
        <taxon>Annelida</taxon>
        <taxon>Polychaeta</taxon>
        <taxon>Sedentaria</taxon>
        <taxon>Scolecida</taxon>
        <taxon>Capitellidae</taxon>
        <taxon>Capitella</taxon>
    </lineage>
</organism>
<dbReference type="Proteomes" id="UP000014760">
    <property type="component" value="Unassembled WGS sequence"/>
</dbReference>
<dbReference type="STRING" id="283909.R7UZE6"/>
<dbReference type="PANTHER" id="PTHR33198">
    <property type="entry name" value="ANK_REP_REGION DOMAIN-CONTAINING PROTEIN-RELATED"/>
    <property type="match status" value="1"/>
</dbReference>
<dbReference type="EMBL" id="AMQN01005544">
    <property type="status" value="NOT_ANNOTATED_CDS"/>
    <property type="molecule type" value="Genomic_DNA"/>
</dbReference>
<evidence type="ECO:0000313" key="1">
    <source>
        <dbReference type="EMBL" id="ELU11953.1"/>
    </source>
</evidence>
<protein>
    <recommendedName>
        <fullName evidence="4">Retrotransposon gag domain-containing protein</fullName>
    </recommendedName>
</protein>
<dbReference type="EnsemblMetazoa" id="CapteT216757">
    <property type="protein sequence ID" value="CapteP216757"/>
    <property type="gene ID" value="CapteG216757"/>
</dbReference>
<reference evidence="3" key="1">
    <citation type="submission" date="2012-12" db="EMBL/GenBank/DDBJ databases">
        <authorList>
            <person name="Hellsten U."/>
            <person name="Grimwood J."/>
            <person name="Chapman J.A."/>
            <person name="Shapiro H."/>
            <person name="Aerts A."/>
            <person name="Otillar R.P."/>
            <person name="Terry A.Y."/>
            <person name="Boore J.L."/>
            <person name="Simakov O."/>
            <person name="Marletaz F."/>
            <person name="Cho S.-J."/>
            <person name="Edsinger-Gonzales E."/>
            <person name="Havlak P."/>
            <person name="Kuo D.-H."/>
            <person name="Larsson T."/>
            <person name="Lv J."/>
            <person name="Arendt D."/>
            <person name="Savage R."/>
            <person name="Osoegawa K."/>
            <person name="de Jong P."/>
            <person name="Lindberg D.R."/>
            <person name="Seaver E.C."/>
            <person name="Weisblat D.A."/>
            <person name="Putnam N.H."/>
            <person name="Grigoriev I.V."/>
            <person name="Rokhsar D.S."/>
        </authorList>
    </citation>
    <scope>NUCLEOTIDE SEQUENCE</scope>
    <source>
        <strain evidence="3">I ESC-2004</strain>
    </source>
</reference>
<reference evidence="2" key="3">
    <citation type="submission" date="2015-06" db="UniProtKB">
        <authorList>
            <consortium name="EnsemblMetazoa"/>
        </authorList>
    </citation>
    <scope>IDENTIFICATION</scope>
</reference>
<keyword evidence="3" id="KW-1185">Reference proteome</keyword>
<reference evidence="1 3" key="2">
    <citation type="journal article" date="2013" name="Nature">
        <title>Insights into bilaterian evolution from three spiralian genomes.</title>
        <authorList>
            <person name="Simakov O."/>
            <person name="Marletaz F."/>
            <person name="Cho S.J."/>
            <person name="Edsinger-Gonzales E."/>
            <person name="Havlak P."/>
            <person name="Hellsten U."/>
            <person name="Kuo D.H."/>
            <person name="Larsson T."/>
            <person name="Lv J."/>
            <person name="Arendt D."/>
            <person name="Savage R."/>
            <person name="Osoegawa K."/>
            <person name="de Jong P."/>
            <person name="Grimwood J."/>
            <person name="Chapman J.A."/>
            <person name="Shapiro H."/>
            <person name="Aerts A."/>
            <person name="Otillar R.P."/>
            <person name="Terry A.Y."/>
            <person name="Boore J.L."/>
            <person name="Grigoriev I.V."/>
            <person name="Lindberg D.R."/>
            <person name="Seaver E.C."/>
            <person name="Weisblat D.A."/>
            <person name="Putnam N.H."/>
            <person name="Rokhsar D.S."/>
        </authorList>
    </citation>
    <scope>NUCLEOTIDE SEQUENCE</scope>
    <source>
        <strain evidence="1 3">I ESC-2004</strain>
    </source>
</reference>
<dbReference type="OMA" id="IAANCEY"/>
<evidence type="ECO:0000313" key="3">
    <source>
        <dbReference type="Proteomes" id="UP000014760"/>
    </source>
</evidence>
<evidence type="ECO:0000313" key="2">
    <source>
        <dbReference type="EnsemblMetazoa" id="CapteP216757"/>
    </source>
</evidence>
<dbReference type="HOGENOM" id="CLU_035540_0_1_1"/>